<reference evidence="2" key="1">
    <citation type="journal article" date="2023" name="bioRxiv">
        <title>Complete genome of the Medicago anthracnose fungus, Colletotrichum destructivum, reveals a mini-chromosome-like region within a core chromosome.</title>
        <authorList>
            <person name="Lapalu N."/>
            <person name="Simon A."/>
            <person name="Lu A."/>
            <person name="Plaumann P.-L."/>
            <person name="Amselem J."/>
            <person name="Pigne S."/>
            <person name="Auger A."/>
            <person name="Koch C."/>
            <person name="Dallery J.-F."/>
            <person name="O'Connell R.J."/>
        </authorList>
    </citation>
    <scope>NUCLEOTIDE SEQUENCE [LARGE SCALE GENOMIC DNA]</scope>
    <source>
        <strain evidence="2">CBS 520.97</strain>
    </source>
</reference>
<accession>A0AAX4IFT1</accession>
<sequence length="156" mass="17946">MMGNLIRDPRTSKDHRGDWPETMELLTLSLVYIRPRRRAGTKNQGPRTDHNGLLGHGCRMPQIKSISYSQDVYPKGDVETEAVASDDNRMPNRRMEAIGSVFCTLAFSMYPSCTWTVLRAESLHFTAHWTDINSETCKKLWTVRFTRLQVRLGWTA</sequence>
<keyword evidence="2" id="KW-1185">Reference proteome</keyword>
<dbReference type="GeneID" id="87943840"/>
<dbReference type="AlphaFoldDB" id="A0AAX4IFT1"/>
<evidence type="ECO:0000313" key="2">
    <source>
        <dbReference type="Proteomes" id="UP001322277"/>
    </source>
</evidence>
<dbReference type="Proteomes" id="UP001322277">
    <property type="component" value="Chromosome 4"/>
</dbReference>
<dbReference type="RefSeq" id="XP_062779547.1">
    <property type="nucleotide sequence ID" value="XM_062923496.1"/>
</dbReference>
<name>A0AAX4IFT1_9PEZI</name>
<dbReference type="KEGG" id="cdet:87943840"/>
<gene>
    <name evidence="1" type="ORF">CDEST_07337</name>
</gene>
<protein>
    <submittedName>
        <fullName evidence="1">Uncharacterized protein</fullName>
    </submittedName>
</protein>
<evidence type="ECO:0000313" key="1">
    <source>
        <dbReference type="EMBL" id="WQF82323.1"/>
    </source>
</evidence>
<dbReference type="EMBL" id="CP137308">
    <property type="protein sequence ID" value="WQF82323.1"/>
    <property type="molecule type" value="Genomic_DNA"/>
</dbReference>
<proteinExistence type="predicted"/>
<organism evidence="1 2">
    <name type="scientific">Colletotrichum destructivum</name>
    <dbReference type="NCBI Taxonomy" id="34406"/>
    <lineage>
        <taxon>Eukaryota</taxon>
        <taxon>Fungi</taxon>
        <taxon>Dikarya</taxon>
        <taxon>Ascomycota</taxon>
        <taxon>Pezizomycotina</taxon>
        <taxon>Sordariomycetes</taxon>
        <taxon>Hypocreomycetidae</taxon>
        <taxon>Glomerellales</taxon>
        <taxon>Glomerellaceae</taxon>
        <taxon>Colletotrichum</taxon>
        <taxon>Colletotrichum destructivum species complex</taxon>
    </lineage>
</organism>